<evidence type="ECO:0000259" key="1">
    <source>
        <dbReference type="PROSITE" id="PS51186"/>
    </source>
</evidence>
<dbReference type="GO" id="GO:0016747">
    <property type="term" value="F:acyltransferase activity, transferring groups other than amino-acyl groups"/>
    <property type="evidence" value="ECO:0007669"/>
    <property type="project" value="InterPro"/>
</dbReference>
<evidence type="ECO:0000313" key="3">
    <source>
        <dbReference type="Proteomes" id="UP000298656"/>
    </source>
</evidence>
<dbReference type="AlphaFoldDB" id="A0A4P8IZJ9"/>
<proteinExistence type="predicted"/>
<dbReference type="Proteomes" id="UP000298656">
    <property type="component" value="Chromosome 2"/>
</dbReference>
<dbReference type="InterPro" id="IPR053144">
    <property type="entry name" value="Acetyltransferase_Butenolide"/>
</dbReference>
<accession>A0A4P8IZJ9</accession>
<dbReference type="PROSITE" id="PS51186">
    <property type="entry name" value="GNAT"/>
    <property type="match status" value="1"/>
</dbReference>
<dbReference type="PANTHER" id="PTHR43233:SF1">
    <property type="entry name" value="FAMILY N-ACETYLTRANSFERASE, PUTATIVE (AFU_ORTHOLOGUE AFUA_6G03350)-RELATED"/>
    <property type="match status" value="1"/>
</dbReference>
<dbReference type="KEGG" id="tvl:FAZ95_33475"/>
<protein>
    <submittedName>
        <fullName evidence="2">GNAT family N-acetyltransferase</fullName>
    </submittedName>
</protein>
<dbReference type="OrthoDB" id="3216107at2"/>
<keyword evidence="3" id="KW-1185">Reference proteome</keyword>
<dbReference type="CDD" id="cd04301">
    <property type="entry name" value="NAT_SF"/>
    <property type="match status" value="1"/>
</dbReference>
<dbReference type="Gene3D" id="3.40.630.30">
    <property type="match status" value="1"/>
</dbReference>
<evidence type="ECO:0000313" key="2">
    <source>
        <dbReference type="EMBL" id="QCP53906.1"/>
    </source>
</evidence>
<dbReference type="PANTHER" id="PTHR43233">
    <property type="entry name" value="FAMILY N-ACETYLTRANSFERASE, PUTATIVE (AFU_ORTHOLOGUE AFUA_6G03350)-RELATED"/>
    <property type="match status" value="1"/>
</dbReference>
<name>A0A4P8IZJ9_9BURK</name>
<dbReference type="RefSeq" id="WP_137336675.1">
    <property type="nucleotide sequence ID" value="NZ_CP040078.1"/>
</dbReference>
<dbReference type="InterPro" id="IPR016181">
    <property type="entry name" value="Acyl_CoA_acyltransferase"/>
</dbReference>
<dbReference type="EMBL" id="CP040078">
    <property type="protein sequence ID" value="QCP53906.1"/>
    <property type="molecule type" value="Genomic_DNA"/>
</dbReference>
<keyword evidence="2" id="KW-0808">Transferase</keyword>
<reference evidence="2 3" key="1">
    <citation type="submission" date="2019-05" db="EMBL/GenBank/DDBJ databases">
        <title>Burkholderia sp. DHOD12, isolated from subtropical forest soil.</title>
        <authorList>
            <person name="Gao Z.-H."/>
            <person name="Qiu L.-H."/>
        </authorList>
    </citation>
    <scope>NUCLEOTIDE SEQUENCE [LARGE SCALE GENOMIC DNA]</scope>
    <source>
        <strain evidence="2 3">DHOD12</strain>
    </source>
</reference>
<gene>
    <name evidence="2" type="ORF">FAZ95_33475</name>
</gene>
<sequence>MVSPQLQFSTDKTRLDVPMIHAFLRDEAPWAKGIPFDVVQQAIEGSLCFGAYLDGAQVGFARLVTDYATFAYLCDVFTLPGYRGRGYAKALIDHVFADATLARLRRIVLVTSNAHELYRPVGFTAVEYPERYMELHRSEIYSAAR</sequence>
<organism evidence="2 3">
    <name type="scientific">Trinickia violacea</name>
    <dbReference type="NCBI Taxonomy" id="2571746"/>
    <lineage>
        <taxon>Bacteria</taxon>
        <taxon>Pseudomonadati</taxon>
        <taxon>Pseudomonadota</taxon>
        <taxon>Betaproteobacteria</taxon>
        <taxon>Burkholderiales</taxon>
        <taxon>Burkholderiaceae</taxon>
        <taxon>Trinickia</taxon>
    </lineage>
</organism>
<feature type="domain" description="N-acetyltransferase" evidence="1">
    <location>
        <begin position="6"/>
        <end position="144"/>
    </location>
</feature>
<dbReference type="Pfam" id="PF00583">
    <property type="entry name" value="Acetyltransf_1"/>
    <property type="match status" value="1"/>
</dbReference>
<dbReference type="InterPro" id="IPR000182">
    <property type="entry name" value="GNAT_dom"/>
</dbReference>
<dbReference type="SUPFAM" id="SSF55729">
    <property type="entry name" value="Acyl-CoA N-acyltransferases (Nat)"/>
    <property type="match status" value="1"/>
</dbReference>